<feature type="transmembrane region" description="Helical" evidence="1">
    <location>
        <begin position="6"/>
        <end position="23"/>
    </location>
</feature>
<reference evidence="3 4" key="1">
    <citation type="journal article" date="2014" name="Genome Announc.">
        <title>Draft Genome Sequence of Brevibacillus panacihumi Strain W25, a Halotolerant Hydrocarbon-Degrading Bacterium.</title>
        <authorList>
            <person name="Wang X."/>
            <person name="Jin D."/>
            <person name="Zhou L."/>
            <person name="Wu L."/>
            <person name="An W."/>
            <person name="Chen Y."/>
            <person name="Zhao L."/>
        </authorList>
    </citation>
    <scope>NUCLEOTIDE SEQUENCE [LARGE SCALE GENOMIC DNA]</scope>
    <source>
        <strain evidence="3 4">W25</strain>
    </source>
</reference>
<dbReference type="RefSeq" id="WP_023558668.1">
    <property type="nucleotide sequence ID" value="NZ_KI629786.1"/>
</dbReference>
<protein>
    <recommendedName>
        <fullName evidence="2">CAAX prenyl protease 2/Lysostaphin resistance protein A-like domain-containing protein</fullName>
    </recommendedName>
</protein>
<feature type="transmembrane region" description="Helical" evidence="1">
    <location>
        <begin position="148"/>
        <end position="173"/>
    </location>
</feature>
<proteinExistence type="predicted"/>
<feature type="domain" description="CAAX prenyl protease 2/Lysostaphin resistance protein A-like" evidence="2">
    <location>
        <begin position="133"/>
        <end position="223"/>
    </location>
</feature>
<dbReference type="AlphaFoldDB" id="V6M0G8"/>
<organism evidence="3 4">
    <name type="scientific">Brevibacillus panacihumi W25</name>
    <dbReference type="NCBI Taxonomy" id="1408254"/>
    <lineage>
        <taxon>Bacteria</taxon>
        <taxon>Bacillati</taxon>
        <taxon>Bacillota</taxon>
        <taxon>Bacilli</taxon>
        <taxon>Bacillales</taxon>
        <taxon>Paenibacillaceae</taxon>
        <taxon>Brevibacillus</taxon>
    </lineage>
</organism>
<evidence type="ECO:0000259" key="2">
    <source>
        <dbReference type="Pfam" id="PF02517"/>
    </source>
</evidence>
<feature type="transmembrane region" description="Helical" evidence="1">
    <location>
        <begin position="210"/>
        <end position="230"/>
    </location>
</feature>
<keyword evidence="1" id="KW-1133">Transmembrane helix</keyword>
<feature type="transmembrane region" description="Helical" evidence="1">
    <location>
        <begin position="87"/>
        <end position="105"/>
    </location>
</feature>
<sequence>MSKYQWISLVIIEAMLIMFVISFKTTEMYYLLIFTNLNYFINRHAHLIKNNWFKGADWVRRSVYFLPYLLCLLFLPTSHMNEIRQDGGLYLISIIIGICFIIPRLKELSPFYNKDFISLLPPVSFKTVTIELYTKIGSAVFQETYYKAFVLVLLYPFVGGTLGVFISSLLFMVEHFLHYWATKSFVIKDYLFQFLLSICGGIMYCVTGDIITAILVHLTYNLIVAFNYVYRFLIQRNKSVDC</sequence>
<dbReference type="GO" id="GO:0004175">
    <property type="term" value="F:endopeptidase activity"/>
    <property type="evidence" value="ECO:0007669"/>
    <property type="project" value="UniProtKB-ARBA"/>
</dbReference>
<gene>
    <name evidence="3" type="ORF">T458_24420</name>
</gene>
<dbReference type="GO" id="GO:0080120">
    <property type="term" value="P:CAAX-box protein maturation"/>
    <property type="evidence" value="ECO:0007669"/>
    <property type="project" value="UniProtKB-ARBA"/>
</dbReference>
<keyword evidence="4" id="KW-1185">Reference proteome</keyword>
<dbReference type="Proteomes" id="UP000017973">
    <property type="component" value="Unassembled WGS sequence"/>
</dbReference>
<feature type="transmembrane region" description="Helical" evidence="1">
    <location>
        <begin position="58"/>
        <end position="75"/>
    </location>
</feature>
<evidence type="ECO:0000256" key="1">
    <source>
        <dbReference type="SAM" id="Phobius"/>
    </source>
</evidence>
<dbReference type="STRING" id="1408254.T458_24420"/>
<comment type="caution">
    <text evidence="3">The sequence shown here is derived from an EMBL/GenBank/DDBJ whole genome shotgun (WGS) entry which is preliminary data.</text>
</comment>
<evidence type="ECO:0000313" key="3">
    <source>
        <dbReference type="EMBL" id="EST52166.1"/>
    </source>
</evidence>
<dbReference type="Pfam" id="PF02517">
    <property type="entry name" value="Rce1-like"/>
    <property type="match status" value="1"/>
</dbReference>
<feature type="transmembrane region" description="Helical" evidence="1">
    <location>
        <begin position="185"/>
        <end position="204"/>
    </location>
</feature>
<name>V6M0G8_9BACL</name>
<dbReference type="EMBL" id="AYJU01000018">
    <property type="protein sequence ID" value="EST52166.1"/>
    <property type="molecule type" value="Genomic_DNA"/>
</dbReference>
<dbReference type="eggNOG" id="ENOG50306M0">
    <property type="taxonomic scope" value="Bacteria"/>
</dbReference>
<keyword evidence="1" id="KW-0472">Membrane</keyword>
<accession>V6M0G8</accession>
<dbReference type="HOGENOM" id="CLU_1145487_0_0_9"/>
<evidence type="ECO:0000313" key="4">
    <source>
        <dbReference type="Proteomes" id="UP000017973"/>
    </source>
</evidence>
<keyword evidence="1" id="KW-0812">Transmembrane</keyword>
<dbReference type="InterPro" id="IPR003675">
    <property type="entry name" value="Rce1/LyrA-like_dom"/>
</dbReference>